<sequence length="227" mass="25181">MINKSSQNYLRIFRRQSPVMVLGPDKRAVIWVQGCKFACSGCLVPESWDETGGETISITELTNWILAQPDIEGITISGGEPMLQAAALVNLIDKIRESKNLGVMCYTSYRWEQLQQGTAAQKLLLDRIDLLVDGLYIESLHGDLLWRGSSNQRLLLLSDRYEQILAVELGKGDRSAGLEFGIDVTGAFYFTGVPALKGFREEFASRMQQRGIMLNSGTGDRGLGTKD</sequence>
<dbReference type="EMBL" id="JBHFNR010000148">
    <property type="protein sequence ID" value="MFB2895245.1"/>
    <property type="molecule type" value="Genomic_DNA"/>
</dbReference>
<dbReference type="InterPro" id="IPR058240">
    <property type="entry name" value="rSAM_sf"/>
</dbReference>
<dbReference type="Pfam" id="PF13353">
    <property type="entry name" value="Fer4_12"/>
    <property type="match status" value="1"/>
</dbReference>
<dbReference type="Gene3D" id="3.20.20.70">
    <property type="entry name" value="Aldolase class I"/>
    <property type="match status" value="1"/>
</dbReference>
<dbReference type="CDD" id="cd01335">
    <property type="entry name" value="Radical_SAM"/>
    <property type="match status" value="1"/>
</dbReference>
<evidence type="ECO:0000313" key="7">
    <source>
        <dbReference type="EMBL" id="MFB2895245.1"/>
    </source>
</evidence>
<evidence type="ECO:0000256" key="2">
    <source>
        <dbReference type="ARBA" id="ARBA00022485"/>
    </source>
</evidence>
<dbReference type="SUPFAM" id="SSF102114">
    <property type="entry name" value="Radical SAM enzymes"/>
    <property type="match status" value="1"/>
</dbReference>
<keyword evidence="6" id="KW-0411">Iron-sulfur</keyword>
<evidence type="ECO:0000256" key="5">
    <source>
        <dbReference type="ARBA" id="ARBA00023004"/>
    </source>
</evidence>
<keyword evidence="3" id="KW-0949">S-adenosyl-L-methionine</keyword>
<dbReference type="InterPro" id="IPR012837">
    <property type="entry name" value="NrdG"/>
</dbReference>
<dbReference type="SFLD" id="SFLDG01066">
    <property type="entry name" value="organic_radical-activating_enz"/>
    <property type="match status" value="1"/>
</dbReference>
<gene>
    <name evidence="7" type="ORF">ACE1CI_20240</name>
</gene>
<dbReference type="SFLD" id="SFLDF00299">
    <property type="entry name" value="anaerobic_ribonucleoside-triph"/>
    <property type="match status" value="1"/>
</dbReference>
<keyword evidence="2" id="KW-0004">4Fe-4S</keyword>
<keyword evidence="4" id="KW-0479">Metal-binding</keyword>
<dbReference type="InterPro" id="IPR007197">
    <property type="entry name" value="rSAM"/>
</dbReference>
<accession>A0ABV4XU47</accession>
<evidence type="ECO:0000256" key="4">
    <source>
        <dbReference type="ARBA" id="ARBA00022723"/>
    </source>
</evidence>
<evidence type="ECO:0000256" key="3">
    <source>
        <dbReference type="ARBA" id="ARBA00022691"/>
    </source>
</evidence>
<evidence type="ECO:0000256" key="1">
    <source>
        <dbReference type="ARBA" id="ARBA00001966"/>
    </source>
</evidence>
<organism evidence="7 8">
    <name type="scientific">Floridaenema flaviceps BLCC-F50</name>
    <dbReference type="NCBI Taxonomy" id="3153642"/>
    <lineage>
        <taxon>Bacteria</taxon>
        <taxon>Bacillati</taxon>
        <taxon>Cyanobacteriota</taxon>
        <taxon>Cyanophyceae</taxon>
        <taxon>Oscillatoriophycideae</taxon>
        <taxon>Aerosakkonematales</taxon>
        <taxon>Aerosakkonemataceae</taxon>
        <taxon>Floridanema</taxon>
        <taxon>Floridanema flaviceps</taxon>
    </lineage>
</organism>
<dbReference type="PANTHER" id="PTHR30352">
    <property type="entry name" value="PYRUVATE FORMATE-LYASE-ACTIVATING ENZYME"/>
    <property type="match status" value="1"/>
</dbReference>
<protein>
    <submittedName>
        <fullName evidence="7">4Fe-4S single cluster domain-containing protein</fullName>
    </submittedName>
</protein>
<reference evidence="7 8" key="1">
    <citation type="submission" date="2024-09" db="EMBL/GenBank/DDBJ databases">
        <title>Floridaenema gen nov. (Aerosakkonemataceae, Aerosakkonematales ord. nov., Cyanobacteria) from benthic tropical and subtropical fresh waters, with the description of four new species.</title>
        <authorList>
            <person name="Moretto J.A."/>
            <person name="Berthold D.E."/>
            <person name="Lefler F.W."/>
            <person name="Huang I.-S."/>
            <person name="Laughinghouse H. IV."/>
        </authorList>
    </citation>
    <scope>NUCLEOTIDE SEQUENCE [LARGE SCALE GENOMIC DNA]</scope>
    <source>
        <strain evidence="7 8">BLCC-F50</strain>
    </source>
</reference>
<dbReference type="InterPro" id="IPR034457">
    <property type="entry name" value="Organic_radical-activating"/>
</dbReference>
<dbReference type="SFLD" id="SFLDG01063">
    <property type="entry name" value="activating_enzymes__group_1"/>
    <property type="match status" value="1"/>
</dbReference>
<dbReference type="SFLD" id="SFLDS00029">
    <property type="entry name" value="Radical_SAM"/>
    <property type="match status" value="1"/>
</dbReference>
<evidence type="ECO:0000313" key="8">
    <source>
        <dbReference type="Proteomes" id="UP001576784"/>
    </source>
</evidence>
<evidence type="ECO:0000256" key="6">
    <source>
        <dbReference type="ARBA" id="ARBA00023014"/>
    </source>
</evidence>
<dbReference type="InterPro" id="IPR013785">
    <property type="entry name" value="Aldolase_TIM"/>
</dbReference>
<keyword evidence="5" id="KW-0408">Iron</keyword>
<dbReference type="RefSeq" id="WP_413264884.1">
    <property type="nucleotide sequence ID" value="NZ_JBHFNR010000148.1"/>
</dbReference>
<keyword evidence="8" id="KW-1185">Reference proteome</keyword>
<comment type="caution">
    <text evidence="7">The sequence shown here is derived from an EMBL/GenBank/DDBJ whole genome shotgun (WGS) entry which is preliminary data.</text>
</comment>
<name>A0ABV4XU47_9CYAN</name>
<dbReference type="Proteomes" id="UP001576784">
    <property type="component" value="Unassembled WGS sequence"/>
</dbReference>
<comment type="cofactor">
    <cofactor evidence="1">
        <name>[4Fe-4S] cluster</name>
        <dbReference type="ChEBI" id="CHEBI:49883"/>
    </cofactor>
</comment>
<proteinExistence type="predicted"/>